<dbReference type="Proteomes" id="UP000886700">
    <property type="component" value="Unplaced"/>
</dbReference>
<dbReference type="SUPFAM" id="SSF51735">
    <property type="entry name" value="NAD(P)-binding Rossmann-fold domains"/>
    <property type="match status" value="1"/>
</dbReference>
<feature type="domain" description="Ketoreductase" evidence="9">
    <location>
        <begin position="10"/>
        <end position="183"/>
    </location>
</feature>
<dbReference type="SUPFAM" id="SSF55718">
    <property type="entry name" value="SCP-like"/>
    <property type="match status" value="1"/>
</dbReference>
<dbReference type="Gene3D" id="3.40.50.720">
    <property type="entry name" value="NAD(P)-binding Rossmann-like Domain"/>
    <property type="match status" value="1"/>
</dbReference>
<evidence type="ECO:0000256" key="5">
    <source>
        <dbReference type="ARBA" id="ARBA00023002"/>
    </source>
</evidence>
<evidence type="ECO:0000256" key="4">
    <source>
        <dbReference type="ARBA" id="ARBA00022832"/>
    </source>
</evidence>
<keyword evidence="7" id="KW-0576">Peroxisome</keyword>
<protein>
    <submittedName>
        <fullName evidence="11">Peroxisomal multifunctional enzyme type 2</fullName>
    </submittedName>
</protein>
<dbReference type="Gene3D" id="1.10.287.4290">
    <property type="match status" value="1"/>
</dbReference>
<dbReference type="PRINTS" id="PR00081">
    <property type="entry name" value="GDHRDH"/>
</dbReference>
<dbReference type="InterPro" id="IPR054357">
    <property type="entry name" value="MFE-2_N"/>
</dbReference>
<accession>A0ABM2XAJ8</accession>
<proteinExistence type="inferred from homology"/>
<reference evidence="11" key="1">
    <citation type="submission" date="2025-08" db="UniProtKB">
        <authorList>
            <consortium name="RefSeq"/>
        </authorList>
    </citation>
    <scope>IDENTIFICATION</scope>
    <source>
        <tissue evidence="11">Liver</tissue>
    </source>
</reference>
<keyword evidence="4" id="KW-0276">Fatty acid metabolism</keyword>
<evidence type="ECO:0000256" key="7">
    <source>
        <dbReference type="ARBA" id="ARBA00023140"/>
    </source>
</evidence>
<evidence type="ECO:0000313" key="11">
    <source>
        <dbReference type="RefSeq" id="XP_040597765.1"/>
    </source>
</evidence>
<keyword evidence="8" id="KW-0456">Lyase</keyword>
<dbReference type="CDD" id="cd03448">
    <property type="entry name" value="HDE_HSD"/>
    <property type="match status" value="1"/>
</dbReference>
<dbReference type="RefSeq" id="XP_040597765.1">
    <property type="nucleotide sequence ID" value="XM_040741831.1"/>
</dbReference>
<dbReference type="InterPro" id="IPR057326">
    <property type="entry name" value="KR_dom"/>
</dbReference>
<dbReference type="PROSITE" id="PS00061">
    <property type="entry name" value="ADH_SHORT"/>
    <property type="match status" value="1"/>
</dbReference>
<dbReference type="CDD" id="cd05353">
    <property type="entry name" value="hydroxyacyl-CoA-like_DH_SDR_c-like"/>
    <property type="match status" value="1"/>
</dbReference>
<dbReference type="SMART" id="SM00822">
    <property type="entry name" value="PKS_KR"/>
    <property type="match status" value="1"/>
</dbReference>
<dbReference type="Gene3D" id="3.30.1050.10">
    <property type="entry name" value="SCP2 sterol-binding domain"/>
    <property type="match status" value="1"/>
</dbReference>
<evidence type="ECO:0000256" key="1">
    <source>
        <dbReference type="ARBA" id="ARBA00004275"/>
    </source>
</evidence>
<organism evidence="10 11">
    <name type="scientific">Mesocricetus auratus</name>
    <name type="common">Golden hamster</name>
    <dbReference type="NCBI Taxonomy" id="10036"/>
    <lineage>
        <taxon>Eukaryota</taxon>
        <taxon>Metazoa</taxon>
        <taxon>Chordata</taxon>
        <taxon>Craniata</taxon>
        <taxon>Vertebrata</taxon>
        <taxon>Euteleostomi</taxon>
        <taxon>Mammalia</taxon>
        <taxon>Eutheria</taxon>
        <taxon>Euarchontoglires</taxon>
        <taxon>Glires</taxon>
        <taxon>Rodentia</taxon>
        <taxon>Myomorpha</taxon>
        <taxon>Muroidea</taxon>
        <taxon>Cricetidae</taxon>
        <taxon>Cricetinae</taxon>
        <taxon>Mesocricetus</taxon>
    </lineage>
</organism>
<evidence type="ECO:0000313" key="10">
    <source>
        <dbReference type="Proteomes" id="UP000886700"/>
    </source>
</evidence>
<dbReference type="Pfam" id="PF01575">
    <property type="entry name" value="MaoC_dehydratas"/>
    <property type="match status" value="1"/>
</dbReference>
<comment type="subcellular location">
    <subcellularLocation>
        <location evidence="1">Peroxisome</location>
    </subcellularLocation>
</comment>
<dbReference type="Pfam" id="PF22622">
    <property type="entry name" value="MFE-2_hydrat-2_N"/>
    <property type="match status" value="1"/>
</dbReference>
<sequence>MASPLRFDGRVVLVTGAGGGLGRAYALAFAERGALVVVNDLGGDFKGVGKGSSAADKVVEEIRRRGGKAVANYDSVEAGEKLVKTALDAFGRIDVVVNNAGILRDRSFSRISDEDWDIIQRIHLRGSFQVTRAAWDHMKKQKYGRILMTSSASGIYGNFGQANYSAAKMGVLGLCNTLAIEGKKNNIHCNTIAPSAGSRMTQTVLPKDIVEALKPDYVAPLVLWLCHESCDENGGLFEVGGGWIGKLRWEQTRGAIVRQKNQPMTPEAVRDKWEKICDFSNATKPQTIQESTGRVIEVLQKVDSEGVSQNHTSHSTSTATSGFARAVGYKLPSFSSSYTELESIMYALGVGASVKNPKDLKFVYEGSADFSCLPTFGVIVAQKSMMNGGLAEIPGLSINFAKVLHGEQYLELYKPLPRSGELKCEAVVADILDKGSGIVIVMDVYSYSGKELICYNQFSVFVVGSGGFGGKRTSEKLKAAVAVPKRPPDAVLRDSTSLNQAALYRLSGDWNPLHIDPSFAGIAGFEKPILHGLCTFGFSARHVLQQFADNDVSRFKAIKVRFAKPVYPGQTLQTEMWKEGNRIHFQTKAQETGDIVISNAYVDLVPTSGVSAQMPSKDGDLQSALVFGEIGRRLKDIGHEVVKKVNAVFEWHITKGGDIAAKWTIDMKNGSGEVYQGPAKGSADTTIIISDEDFMEVVLGKLDPQKAFFSGRLKARGNIMLGQKLQMILKDYAKL</sequence>
<dbReference type="SUPFAM" id="SSF54637">
    <property type="entry name" value="Thioesterase/thiol ester dehydrase-isomerase"/>
    <property type="match status" value="2"/>
</dbReference>
<keyword evidence="5" id="KW-0560">Oxidoreductase</keyword>
<gene>
    <name evidence="11" type="primary">Hsd17b4</name>
</gene>
<dbReference type="InterPro" id="IPR002347">
    <property type="entry name" value="SDR_fam"/>
</dbReference>
<dbReference type="InterPro" id="IPR002539">
    <property type="entry name" value="MaoC-like_dom"/>
</dbReference>
<dbReference type="InterPro" id="IPR020904">
    <property type="entry name" value="Sc_DH/Rdtase_CS"/>
</dbReference>
<dbReference type="GeneID" id="101827399"/>
<dbReference type="PANTHER" id="PTHR45024:SF2">
    <property type="entry name" value="SCP2 DOMAIN-CONTAINING PROTEIN"/>
    <property type="match status" value="1"/>
</dbReference>
<evidence type="ECO:0000256" key="8">
    <source>
        <dbReference type="ARBA" id="ARBA00023239"/>
    </source>
</evidence>
<comment type="similarity">
    <text evidence="3">Belongs to the short-chain dehydrogenases/reductases (SDR) family.</text>
</comment>
<dbReference type="InterPro" id="IPR051687">
    <property type="entry name" value="Peroxisomal_Beta-Oxidation"/>
</dbReference>
<dbReference type="Pfam" id="PF00106">
    <property type="entry name" value="adh_short"/>
    <property type="match status" value="1"/>
</dbReference>
<dbReference type="InterPro" id="IPR003033">
    <property type="entry name" value="SCP2_sterol-bd_dom"/>
</dbReference>
<keyword evidence="10" id="KW-1185">Reference proteome</keyword>
<dbReference type="Gene3D" id="3.10.129.10">
    <property type="entry name" value="Hotdog Thioesterase"/>
    <property type="match status" value="2"/>
</dbReference>
<dbReference type="InterPro" id="IPR036291">
    <property type="entry name" value="NAD(P)-bd_dom_sf"/>
</dbReference>
<dbReference type="PANTHER" id="PTHR45024">
    <property type="entry name" value="DEHYDROGENASES, SHORT CHAIN"/>
    <property type="match status" value="1"/>
</dbReference>
<keyword evidence="6" id="KW-0443">Lipid metabolism</keyword>
<dbReference type="InterPro" id="IPR036527">
    <property type="entry name" value="SCP2_sterol-bd_dom_sf"/>
</dbReference>
<dbReference type="Pfam" id="PF02036">
    <property type="entry name" value="SCP2"/>
    <property type="match status" value="1"/>
</dbReference>
<evidence type="ECO:0000256" key="6">
    <source>
        <dbReference type="ARBA" id="ARBA00023098"/>
    </source>
</evidence>
<evidence type="ECO:0000256" key="3">
    <source>
        <dbReference type="ARBA" id="ARBA00006484"/>
    </source>
</evidence>
<comment type="pathway">
    <text evidence="2">Lipid metabolism; fatty acid beta-oxidation.</text>
</comment>
<dbReference type="InterPro" id="IPR029069">
    <property type="entry name" value="HotDog_dom_sf"/>
</dbReference>
<evidence type="ECO:0000259" key="9">
    <source>
        <dbReference type="SMART" id="SM00822"/>
    </source>
</evidence>
<name>A0ABM2XAJ8_MESAU</name>
<dbReference type="PRINTS" id="PR00080">
    <property type="entry name" value="SDRFAMILY"/>
</dbReference>
<evidence type="ECO:0000256" key="2">
    <source>
        <dbReference type="ARBA" id="ARBA00005005"/>
    </source>
</evidence>